<protein>
    <submittedName>
        <fullName evidence="3">Diguanylate cyclase</fullName>
        <ecNumber evidence="3">2.7.7.65</ecNumber>
    </submittedName>
</protein>
<feature type="domain" description="GGDEF" evidence="2">
    <location>
        <begin position="395"/>
        <end position="527"/>
    </location>
</feature>
<organism evidence="3 4">
    <name type="scientific">Shewanella algicola</name>
    <dbReference type="NCBI Taxonomy" id="640633"/>
    <lineage>
        <taxon>Bacteria</taxon>
        <taxon>Pseudomonadati</taxon>
        <taxon>Pseudomonadota</taxon>
        <taxon>Gammaproteobacteria</taxon>
        <taxon>Alteromonadales</taxon>
        <taxon>Shewanellaceae</taxon>
        <taxon>Shewanella</taxon>
    </lineage>
</organism>
<dbReference type="GO" id="GO:0052621">
    <property type="term" value="F:diguanylate cyclase activity"/>
    <property type="evidence" value="ECO:0007669"/>
    <property type="project" value="UniProtKB-EC"/>
</dbReference>
<evidence type="ECO:0000256" key="1">
    <source>
        <dbReference type="SAM" id="Phobius"/>
    </source>
</evidence>
<evidence type="ECO:0000313" key="4">
    <source>
        <dbReference type="Proteomes" id="UP001139408"/>
    </source>
</evidence>
<dbReference type="Gene3D" id="3.30.70.270">
    <property type="match status" value="1"/>
</dbReference>
<proteinExistence type="predicted"/>
<dbReference type="RefSeq" id="WP_188925496.1">
    <property type="nucleotide sequence ID" value="NZ_BMQI01000026.1"/>
</dbReference>
<dbReference type="AlphaFoldDB" id="A0A9X1Z6C9"/>
<dbReference type="EMBL" id="JAKILJ010000026">
    <property type="protein sequence ID" value="MCL1106054.1"/>
    <property type="molecule type" value="Genomic_DNA"/>
</dbReference>
<dbReference type="InterPro" id="IPR052163">
    <property type="entry name" value="DGC-Regulatory_Protein"/>
</dbReference>
<dbReference type="Pfam" id="PF00990">
    <property type="entry name" value="GGDEF"/>
    <property type="match status" value="1"/>
</dbReference>
<gene>
    <name evidence="3" type="ORF">L2749_12440</name>
</gene>
<dbReference type="PROSITE" id="PS50887">
    <property type="entry name" value="GGDEF"/>
    <property type="match status" value="1"/>
</dbReference>
<evidence type="ECO:0000259" key="2">
    <source>
        <dbReference type="PROSITE" id="PS50887"/>
    </source>
</evidence>
<dbReference type="Gene3D" id="6.10.340.10">
    <property type="match status" value="1"/>
</dbReference>
<dbReference type="Pfam" id="PF17201">
    <property type="entry name" value="Cache_3-Cache_2"/>
    <property type="match status" value="1"/>
</dbReference>
<dbReference type="CDD" id="cd01949">
    <property type="entry name" value="GGDEF"/>
    <property type="match status" value="1"/>
</dbReference>
<dbReference type="PANTHER" id="PTHR46663:SF2">
    <property type="entry name" value="GGDEF DOMAIN-CONTAINING PROTEIN"/>
    <property type="match status" value="1"/>
</dbReference>
<dbReference type="SMART" id="SM00267">
    <property type="entry name" value="GGDEF"/>
    <property type="match status" value="1"/>
</dbReference>
<keyword evidence="1" id="KW-0812">Transmembrane</keyword>
<dbReference type="Proteomes" id="UP001139408">
    <property type="component" value="Unassembled WGS sequence"/>
</dbReference>
<keyword evidence="3" id="KW-0808">Transferase</keyword>
<dbReference type="NCBIfam" id="TIGR00254">
    <property type="entry name" value="GGDEF"/>
    <property type="match status" value="1"/>
</dbReference>
<dbReference type="InterPro" id="IPR043128">
    <property type="entry name" value="Rev_trsase/Diguanyl_cyclase"/>
</dbReference>
<dbReference type="SUPFAM" id="SSF55073">
    <property type="entry name" value="Nucleotide cyclase"/>
    <property type="match status" value="1"/>
</dbReference>
<dbReference type="CDD" id="cd12912">
    <property type="entry name" value="PDC2_MCP_like"/>
    <property type="match status" value="1"/>
</dbReference>
<keyword evidence="4" id="KW-1185">Reference proteome</keyword>
<sequence>MKLSFRYLLLIAMSVVSLIPICVLALWTSHNALDNEYRTVQDKHLLLAKNLSQALDRYSVDALSIFNRATDSVIKQHIPAEFIKLFNDIDVESVGEYDAQGNLVNVLFGPTQLQPGSLTQDENIFELSQLSTARFTDVHIVGGVNPTLYMIRKDQQQRIWLAVMTPEFITLLQSAVKFGKKGHAAIVDRQGNILAHPNKEWQASSKNLSKVSIVQQMMAGNTGVMEFYSPAVKQDMIAAYTMVPTTGWGVMIPQPLDELYARAESEINTILGVATLSFFACLLLSWWMAGLITRPIAALTAQASALAEQQTQLTPWTKQRIEITEFAALFDRFHCMSKQVINSQAELAQRVIDKTADLAQAQAEALHLANHDQVTGLANRMSIRNTIQQRIDTTQPFSLLFIDLDGFKQINDTYGHGIGDSLLVNIGQNVSSSLERGDIFARYGGDEFVLLLQHDNLCDIVNLKAKRVLELIKQPYKINGHQLNVSACIGIAQYDGIDNDTDSLIHRADVAMYQAKHAGKDQVMHAC</sequence>
<dbReference type="Gene3D" id="3.30.450.20">
    <property type="entry name" value="PAS domain"/>
    <property type="match status" value="1"/>
</dbReference>
<reference evidence="3" key="1">
    <citation type="submission" date="2022-01" db="EMBL/GenBank/DDBJ databases">
        <title>Whole genome-based taxonomy of the Shewanellaceae.</title>
        <authorList>
            <person name="Martin-Rodriguez A.J."/>
        </authorList>
    </citation>
    <scope>NUCLEOTIDE SEQUENCE</scope>
    <source>
        <strain evidence="3">DSM 23803</strain>
    </source>
</reference>
<accession>A0A9X1Z6C9</accession>
<dbReference type="PANTHER" id="PTHR46663">
    <property type="entry name" value="DIGUANYLATE CYCLASE DGCT-RELATED"/>
    <property type="match status" value="1"/>
</dbReference>
<keyword evidence="1" id="KW-1133">Transmembrane helix</keyword>
<dbReference type="EC" id="2.7.7.65" evidence="3"/>
<comment type="caution">
    <text evidence="3">The sequence shown here is derived from an EMBL/GenBank/DDBJ whole genome shotgun (WGS) entry which is preliminary data.</text>
</comment>
<dbReference type="InterPro" id="IPR029787">
    <property type="entry name" value="Nucleotide_cyclase"/>
</dbReference>
<dbReference type="InterPro" id="IPR033462">
    <property type="entry name" value="Cache_3-Cache_2"/>
</dbReference>
<keyword evidence="3" id="KW-0548">Nucleotidyltransferase</keyword>
<name>A0A9X1Z6C9_9GAMM</name>
<dbReference type="InterPro" id="IPR000160">
    <property type="entry name" value="GGDEF_dom"/>
</dbReference>
<keyword evidence="1" id="KW-0472">Membrane</keyword>
<evidence type="ECO:0000313" key="3">
    <source>
        <dbReference type="EMBL" id="MCL1106054.1"/>
    </source>
</evidence>
<feature type="transmembrane region" description="Helical" evidence="1">
    <location>
        <begin position="7"/>
        <end position="27"/>
    </location>
</feature>